<dbReference type="PROSITE" id="PS51698">
    <property type="entry name" value="U_BOX"/>
    <property type="match status" value="1"/>
</dbReference>
<evidence type="ECO:0000256" key="4">
    <source>
        <dbReference type="ARBA" id="ARBA00022679"/>
    </source>
</evidence>
<dbReference type="PANTHER" id="PTHR45958">
    <property type="entry name" value="RING-TYPE E3 UBIQUITIN TRANSFERASE"/>
    <property type="match status" value="1"/>
</dbReference>
<dbReference type="Proteomes" id="UP000243459">
    <property type="component" value="Chromosome 2"/>
</dbReference>
<sequence>MRNAELKVTESEERVYCTLQKMAEVRETSKAVQSAIIMDLARALGMNSANYSKLAEQIKLLRSDLLASSTVEERKILMSLEKIFDSWSMEPRISDKKLDVDFEEDAQIPPFRNFLCPLTKEVMKDPVTVCESSQTYERTAIKYWFDRCLEDGRDPTCPITGQVLNKLDLKPNIGLKGAIEEISEEYPEIRYKVRNAGIVGMVVRMLKDQSKRVGSQIRCKALMAMYSMAKDDESKLIMLEEGMTRLAIRSLTASLEKEREYALRLLLEFSYVEGYCRKIALEKGALVLLSSLAGNVEYPVLYNLAEEILANIEKVEDNVEYLAMAGRYQPLLTRLCRGTENVQMEMASLVGKMTLTNSAKDYIARKGGQILVNMLSSNLEGKASCLQALYNLSTLDDNATILVDLGVLPALTNILFATQEDGSSYLRQLAASTIANIVSNSGHWELSSADMEGNQMQSEFIIHRLTDLLSESSCTYQAAILHILCGIASSPQASDLAATHLRGVNAITIILPYIEHEEPSCRSHALRLACLLAKKLGQVILEELRTSNKLPLMKEKLLDSECPLAERSEIACILAELPLADVEVKEVLGMNLLQWAVSNIKEQLSTSSGKQSKFPRIMLQGLLGLLLHYTRSQDREIVKLVQDNNFMNIFLEQISNRSHERAKQLAALGLKYLSNSSTVIISTSDSESQPSHGFCIPFTLLCRKVPMAPTLCPLHSAVCKSDSSFCLLKGNAIKPLIDLMNDESTQVQIAAVEALSTLVSDAYSLKNASEELEQLGLFDAVISLFKAVRPGELQERVISMVDRLFRVEGIVQLYSTDQDLVRALVEALRLGNMKTKRHAQDVLTNLRQISGVGGKNSSNSRGKKPNR</sequence>
<dbReference type="InterPro" id="IPR052608">
    <property type="entry name" value="U-box_domain_protein"/>
</dbReference>
<dbReference type="SMART" id="SM00185">
    <property type="entry name" value="ARM"/>
    <property type="match status" value="5"/>
</dbReference>
<dbReference type="InterPro" id="IPR000225">
    <property type="entry name" value="Armadillo"/>
</dbReference>
<dbReference type="GO" id="GO:0016567">
    <property type="term" value="P:protein ubiquitination"/>
    <property type="evidence" value="ECO:0007669"/>
    <property type="project" value="UniProtKB-UniPathway"/>
</dbReference>
<dbReference type="Gramene" id="ONK77056">
    <property type="protein sequence ID" value="ONK77056"/>
    <property type="gene ID" value="A4U43_C02F2640"/>
</dbReference>
<comment type="pathway">
    <text evidence="2">Protein modification; protein ubiquitination.</text>
</comment>
<dbReference type="EMBL" id="CM007382">
    <property type="protein sequence ID" value="ONK77056.1"/>
    <property type="molecule type" value="Genomic_DNA"/>
</dbReference>
<dbReference type="SUPFAM" id="SSF57850">
    <property type="entry name" value="RING/U-box"/>
    <property type="match status" value="1"/>
</dbReference>
<keyword evidence="4" id="KW-0808">Transferase</keyword>
<reference evidence="7" key="1">
    <citation type="journal article" date="2017" name="Nat. Commun.">
        <title>The asparagus genome sheds light on the origin and evolution of a young Y chromosome.</title>
        <authorList>
            <person name="Harkess A."/>
            <person name="Zhou J."/>
            <person name="Xu C."/>
            <person name="Bowers J.E."/>
            <person name="Van der Hulst R."/>
            <person name="Ayyampalayam S."/>
            <person name="Mercati F."/>
            <person name="Riccardi P."/>
            <person name="McKain M.R."/>
            <person name="Kakrana A."/>
            <person name="Tang H."/>
            <person name="Ray J."/>
            <person name="Groenendijk J."/>
            <person name="Arikit S."/>
            <person name="Mathioni S.M."/>
            <person name="Nakano M."/>
            <person name="Shan H."/>
            <person name="Telgmann-Rauber A."/>
            <person name="Kanno A."/>
            <person name="Yue Z."/>
            <person name="Chen H."/>
            <person name="Li W."/>
            <person name="Chen Y."/>
            <person name="Xu X."/>
            <person name="Zhang Y."/>
            <person name="Luo S."/>
            <person name="Chen H."/>
            <person name="Gao J."/>
            <person name="Mao Z."/>
            <person name="Pires J.C."/>
            <person name="Luo M."/>
            <person name="Kudrna D."/>
            <person name="Wing R.A."/>
            <person name="Meyers B.C."/>
            <person name="Yi K."/>
            <person name="Kong H."/>
            <person name="Lavrijsen P."/>
            <person name="Sunseri F."/>
            <person name="Falavigna A."/>
            <person name="Ye Y."/>
            <person name="Leebens-Mack J.H."/>
            <person name="Chen G."/>
        </authorList>
    </citation>
    <scope>NUCLEOTIDE SEQUENCE [LARGE SCALE GENOMIC DNA]</scope>
    <source>
        <strain evidence="7">cv. DH0086</strain>
    </source>
</reference>
<dbReference type="InterPro" id="IPR011989">
    <property type="entry name" value="ARM-like"/>
</dbReference>
<evidence type="ECO:0000313" key="6">
    <source>
        <dbReference type="EMBL" id="ONK77056.1"/>
    </source>
</evidence>
<dbReference type="InterPro" id="IPR003613">
    <property type="entry name" value="Ubox_domain"/>
</dbReference>
<proteinExistence type="predicted"/>
<evidence type="ECO:0000313" key="7">
    <source>
        <dbReference type="Proteomes" id="UP000243459"/>
    </source>
</evidence>
<dbReference type="CDD" id="cd16664">
    <property type="entry name" value="RING-Ubox_PUB"/>
    <property type="match status" value="1"/>
</dbReference>
<dbReference type="Gene3D" id="1.25.10.10">
    <property type="entry name" value="Leucine-rich Repeat Variant"/>
    <property type="match status" value="2"/>
</dbReference>
<dbReference type="Pfam" id="PF04564">
    <property type="entry name" value="U-box"/>
    <property type="match status" value="1"/>
</dbReference>
<dbReference type="UniPathway" id="UPA00143"/>
<dbReference type="AlphaFoldDB" id="A0A5P1FFA4"/>
<evidence type="ECO:0000256" key="2">
    <source>
        <dbReference type="ARBA" id="ARBA00004906"/>
    </source>
</evidence>
<dbReference type="SUPFAM" id="SSF48371">
    <property type="entry name" value="ARM repeat"/>
    <property type="match status" value="2"/>
</dbReference>
<dbReference type="PANTHER" id="PTHR45958:SF14">
    <property type="entry name" value="RING-TYPE E3 UBIQUITIN TRANSFERASE"/>
    <property type="match status" value="1"/>
</dbReference>
<dbReference type="GO" id="GO:0061630">
    <property type="term" value="F:ubiquitin protein ligase activity"/>
    <property type="evidence" value="ECO:0007669"/>
    <property type="project" value="UniProtKB-EC"/>
</dbReference>
<dbReference type="EC" id="2.3.2.27" evidence="3"/>
<dbReference type="InterPro" id="IPR013083">
    <property type="entry name" value="Znf_RING/FYVE/PHD"/>
</dbReference>
<accession>A0A5P1FFA4</accession>
<name>A0A5P1FFA4_ASPOF</name>
<comment type="catalytic activity">
    <reaction evidence="1">
        <text>S-ubiquitinyl-[E2 ubiquitin-conjugating enzyme]-L-cysteine + [acceptor protein]-L-lysine = [E2 ubiquitin-conjugating enzyme]-L-cysteine + N(6)-ubiquitinyl-[acceptor protein]-L-lysine.</text>
        <dbReference type="EC" id="2.3.2.27"/>
    </reaction>
</comment>
<organism evidence="6 7">
    <name type="scientific">Asparagus officinalis</name>
    <name type="common">Garden asparagus</name>
    <dbReference type="NCBI Taxonomy" id="4686"/>
    <lineage>
        <taxon>Eukaryota</taxon>
        <taxon>Viridiplantae</taxon>
        <taxon>Streptophyta</taxon>
        <taxon>Embryophyta</taxon>
        <taxon>Tracheophyta</taxon>
        <taxon>Spermatophyta</taxon>
        <taxon>Magnoliopsida</taxon>
        <taxon>Liliopsida</taxon>
        <taxon>Asparagales</taxon>
        <taxon>Asparagaceae</taxon>
        <taxon>Asparagoideae</taxon>
        <taxon>Asparagus</taxon>
    </lineage>
</organism>
<keyword evidence="7" id="KW-1185">Reference proteome</keyword>
<feature type="domain" description="U-box" evidence="5">
    <location>
        <begin position="109"/>
        <end position="189"/>
    </location>
</feature>
<dbReference type="InterPro" id="IPR016024">
    <property type="entry name" value="ARM-type_fold"/>
</dbReference>
<gene>
    <name evidence="6" type="ORF">A4U43_C02F2640</name>
</gene>
<evidence type="ECO:0000259" key="5">
    <source>
        <dbReference type="PROSITE" id="PS51698"/>
    </source>
</evidence>
<protein>
    <recommendedName>
        <fullName evidence="3">RING-type E3 ubiquitin transferase</fullName>
        <ecNumber evidence="3">2.3.2.27</ecNumber>
    </recommendedName>
</protein>
<dbReference type="OMA" id="RVYCTLQ"/>
<dbReference type="Gene3D" id="3.30.40.10">
    <property type="entry name" value="Zinc/RING finger domain, C3HC4 (zinc finger)"/>
    <property type="match status" value="1"/>
</dbReference>
<dbReference type="InterPro" id="IPR045210">
    <property type="entry name" value="RING-Ubox_PUB"/>
</dbReference>
<evidence type="ECO:0000256" key="1">
    <source>
        <dbReference type="ARBA" id="ARBA00000900"/>
    </source>
</evidence>
<dbReference type="SMART" id="SM00504">
    <property type="entry name" value="Ubox"/>
    <property type="match status" value="1"/>
</dbReference>
<evidence type="ECO:0000256" key="3">
    <source>
        <dbReference type="ARBA" id="ARBA00012483"/>
    </source>
</evidence>